<dbReference type="Proteomes" id="UP000442695">
    <property type="component" value="Unassembled WGS sequence"/>
</dbReference>
<name>A0A1L7N6N7_PSEPU</name>
<keyword evidence="1" id="KW-0547">Nucleotide-binding</keyword>
<dbReference type="GO" id="GO:0005524">
    <property type="term" value="F:ATP binding"/>
    <property type="evidence" value="ECO:0007669"/>
    <property type="project" value="UniProtKB-KW"/>
</dbReference>
<gene>
    <name evidence="5" type="ORF">GN299_20330</name>
    <name evidence="4" type="ORF">KF715C_ch5590</name>
    <name evidence="6" type="ORF">P3W50_13435</name>
</gene>
<feature type="domain" description="Zeta toxin" evidence="3">
    <location>
        <begin position="34"/>
        <end position="207"/>
    </location>
</feature>
<dbReference type="EMBL" id="WOWR01000031">
    <property type="protein sequence ID" value="KAF0253088.1"/>
    <property type="molecule type" value="Genomic_DNA"/>
</dbReference>
<dbReference type="Proteomes" id="UP000218731">
    <property type="component" value="Chromosome 1"/>
</dbReference>
<dbReference type="Pfam" id="PF06414">
    <property type="entry name" value="Zeta_toxin"/>
    <property type="match status" value="1"/>
</dbReference>
<sequence length="328" mass="36873">MATLYPFTDSDVDNAFAQLDHALFDKAREADGPESDPTPNMLIVAGAQGSGKTYLLEKQLLPSERYPNHVRLYLPEFRKLHPHYAEMSEHGVLHVYEHTEAFIRALSGKVFGYAFANRYNIIMETALDDEAFAGFPPAAVEAGYRFEIHMIACKVEFSHWATLDRGVKSVAKGEIERFVALSQIQASQANAKKILNAFEHACTQAPGSQVTLYERGFETDQQSKVLCHSTCDAPGVLTPQADYDGQPFFRAPYHDTLVEIRRSPEGNDSGTYLQFFQVVHAGMLDEPVRQQMVMACCKTLGRSTDLVPRISRDAFRDLSQYLLKYTYP</sequence>
<dbReference type="AlphaFoldDB" id="A0A1L7N6N7"/>
<dbReference type="GO" id="GO:0016301">
    <property type="term" value="F:kinase activity"/>
    <property type="evidence" value="ECO:0007669"/>
    <property type="project" value="InterPro"/>
</dbReference>
<reference evidence="6" key="3">
    <citation type="submission" date="2023-03" db="EMBL/GenBank/DDBJ databases">
        <title>Draft assemblies of triclosan tolerant bacteria isolated from returned activated sludge.</title>
        <authorList>
            <person name="Van Hamelsveld S."/>
        </authorList>
    </citation>
    <scope>NUCLEOTIDE SEQUENCE</scope>
    <source>
        <strain evidence="6">GW210012_S60</strain>
    </source>
</reference>
<dbReference type="InterPro" id="IPR010488">
    <property type="entry name" value="Zeta_toxin_domain"/>
</dbReference>
<accession>A0A1L7N6N7</accession>
<dbReference type="Proteomes" id="UP001217741">
    <property type="component" value="Unassembled WGS sequence"/>
</dbReference>
<evidence type="ECO:0000256" key="2">
    <source>
        <dbReference type="ARBA" id="ARBA00022840"/>
    </source>
</evidence>
<evidence type="ECO:0000256" key="1">
    <source>
        <dbReference type="ARBA" id="ARBA00022741"/>
    </source>
</evidence>
<reference evidence="5 8" key="2">
    <citation type="submission" date="2019-12" db="EMBL/GenBank/DDBJ databases">
        <authorList>
            <person name="Woiski C."/>
        </authorList>
    </citation>
    <scope>NUCLEOTIDE SEQUENCE [LARGE SCALE GENOMIC DNA]</scope>
    <source>
        <strain evidence="5 8">BOE100</strain>
    </source>
</reference>
<keyword evidence="2" id="KW-0067">ATP-binding</keyword>
<evidence type="ECO:0000259" key="3">
    <source>
        <dbReference type="Pfam" id="PF06414"/>
    </source>
</evidence>
<evidence type="ECO:0000313" key="6">
    <source>
        <dbReference type="EMBL" id="MDF3871471.1"/>
    </source>
</evidence>
<dbReference type="InterPro" id="IPR027417">
    <property type="entry name" value="P-loop_NTPase"/>
</dbReference>
<organism evidence="4 7">
    <name type="scientific">Pseudomonas putida</name>
    <name type="common">Arthrobacter siderocapsulatus</name>
    <dbReference type="NCBI Taxonomy" id="303"/>
    <lineage>
        <taxon>Bacteria</taxon>
        <taxon>Pseudomonadati</taxon>
        <taxon>Pseudomonadota</taxon>
        <taxon>Gammaproteobacteria</taxon>
        <taxon>Pseudomonadales</taxon>
        <taxon>Pseudomonadaceae</taxon>
        <taxon>Pseudomonas</taxon>
    </lineage>
</organism>
<dbReference type="EMBL" id="AP015029">
    <property type="protein sequence ID" value="BAW21132.1"/>
    <property type="molecule type" value="Genomic_DNA"/>
</dbReference>
<proteinExistence type="predicted"/>
<protein>
    <submittedName>
        <fullName evidence="5">Zeta toxin family protein</fullName>
    </submittedName>
</protein>
<dbReference type="RefSeq" id="WP_049277417.1">
    <property type="nucleotide sequence ID" value="NZ_AP015029.1"/>
</dbReference>
<reference evidence="4 7" key="1">
    <citation type="submission" date="2015-11" db="EMBL/GenBank/DDBJ databases">
        <title>Complete genome sequencing of a biphenyl-degrading bacterium, Pseudomonas putida KF715 (=NBRC110667).</title>
        <authorList>
            <person name="Suenaga H."/>
            <person name="Fujihara N."/>
            <person name="Watanabe T."/>
            <person name="Hirose J."/>
            <person name="Kimura N."/>
            <person name="Yamazoe A."/>
            <person name="Hosoyama A."/>
            <person name="Shimodaira J."/>
            <person name="Furukawa K."/>
        </authorList>
    </citation>
    <scope>NUCLEOTIDE SEQUENCE [LARGE SCALE GENOMIC DNA]</scope>
    <source>
        <strain evidence="4 7">KF715</strain>
    </source>
</reference>
<dbReference type="Gene3D" id="3.40.50.300">
    <property type="entry name" value="P-loop containing nucleotide triphosphate hydrolases"/>
    <property type="match status" value="1"/>
</dbReference>
<evidence type="ECO:0000313" key="5">
    <source>
        <dbReference type="EMBL" id="KAF0253088.1"/>
    </source>
</evidence>
<evidence type="ECO:0000313" key="7">
    <source>
        <dbReference type="Proteomes" id="UP000218731"/>
    </source>
</evidence>
<dbReference type="EMBL" id="JARJLO010000203">
    <property type="protein sequence ID" value="MDF3871471.1"/>
    <property type="molecule type" value="Genomic_DNA"/>
</dbReference>
<evidence type="ECO:0000313" key="8">
    <source>
        <dbReference type="Proteomes" id="UP000442695"/>
    </source>
</evidence>
<evidence type="ECO:0000313" key="4">
    <source>
        <dbReference type="EMBL" id="BAW21132.1"/>
    </source>
</evidence>